<evidence type="ECO:0000313" key="3">
    <source>
        <dbReference type="Proteomes" id="UP001596220"/>
    </source>
</evidence>
<proteinExistence type="predicted"/>
<dbReference type="PANTHER" id="PTHR42841">
    <property type="entry name" value="AMINE OXIDASE"/>
    <property type="match status" value="1"/>
</dbReference>
<dbReference type="SUPFAM" id="SSF51905">
    <property type="entry name" value="FAD/NAD(P)-binding domain"/>
    <property type="match status" value="1"/>
</dbReference>
<dbReference type="InterPro" id="IPR002937">
    <property type="entry name" value="Amino_oxidase"/>
</dbReference>
<reference evidence="3" key="1">
    <citation type="journal article" date="2019" name="Int. J. Syst. Evol. Microbiol.">
        <title>The Global Catalogue of Microorganisms (GCM) 10K type strain sequencing project: providing services to taxonomists for standard genome sequencing and annotation.</title>
        <authorList>
            <consortium name="The Broad Institute Genomics Platform"/>
            <consortium name="The Broad Institute Genome Sequencing Center for Infectious Disease"/>
            <person name="Wu L."/>
            <person name="Ma J."/>
        </authorList>
    </citation>
    <scope>NUCLEOTIDE SEQUENCE [LARGE SCALE GENOMIC DNA]</scope>
    <source>
        <strain evidence="3">CGMCC 4.7246</strain>
    </source>
</reference>
<name>A0ABW1P4G4_9PSEU</name>
<comment type="caution">
    <text evidence="2">The sequence shown here is derived from an EMBL/GenBank/DDBJ whole genome shotgun (WGS) entry which is preliminary data.</text>
</comment>
<evidence type="ECO:0000259" key="1">
    <source>
        <dbReference type="Pfam" id="PF01593"/>
    </source>
</evidence>
<accession>A0ABW1P4G4</accession>
<dbReference type="EC" id="1.-.-.-" evidence="2"/>
<evidence type="ECO:0000313" key="2">
    <source>
        <dbReference type="EMBL" id="MFC6089882.1"/>
    </source>
</evidence>
<feature type="domain" description="Amine oxidase" evidence="1">
    <location>
        <begin position="11"/>
        <end position="395"/>
    </location>
</feature>
<dbReference type="Proteomes" id="UP001596220">
    <property type="component" value="Unassembled WGS sequence"/>
</dbReference>
<dbReference type="GO" id="GO:0016491">
    <property type="term" value="F:oxidoreductase activity"/>
    <property type="evidence" value="ECO:0007669"/>
    <property type="project" value="UniProtKB-KW"/>
</dbReference>
<dbReference type="RefSeq" id="WP_380635326.1">
    <property type="nucleotide sequence ID" value="NZ_JBHSQO010000009.1"/>
</dbReference>
<dbReference type="InterPro" id="IPR036188">
    <property type="entry name" value="FAD/NAD-bd_sf"/>
</dbReference>
<keyword evidence="3" id="KW-1185">Reference proteome</keyword>
<gene>
    <name evidence="2" type="ORF">ACFP3R_11430</name>
</gene>
<keyword evidence="2" id="KW-0560">Oxidoreductase</keyword>
<dbReference type="Gene3D" id="3.50.50.60">
    <property type="entry name" value="FAD/NAD(P)-binding domain"/>
    <property type="match status" value="1"/>
</dbReference>
<sequence length="407" mass="43229">MVEVVVVGAGLAGLTAARELAAAGIGAVVLEAADDVGGRVRTDVVDGVRFDRGFQLLLPAYPALAGVDLDALDLRHFRPGAFVQRRGRHDLLADPRDGAHAWRGAVAQRVLGPRDLLALAALSVRDLVGPVRALLDGDDRSTREELARRGLSDRAVDEVLRPFLAGVFLERELTTSARFFHLVWRSFARGGAALPALGMGELPRQLARGLDVRLGAEVAEVTGSGVRLADGTSVRARHVVIATDGTTADRLWPGLGAPTWHGVTTWYFRPPASPLRDPTLVVDGDGGPVVNTAVLSEVAPDYSPNAPLVQASVPGEATEGEVRARLDVLYGTSTRNWEVLARYEVPRAVPAMPAPHRLRAPVRLAPRRYVCGDHRDTSSIQGALVSGRRAARAVLADLGRPGPTGTG</sequence>
<dbReference type="EMBL" id="JBHSQO010000009">
    <property type="protein sequence ID" value="MFC6089882.1"/>
    <property type="molecule type" value="Genomic_DNA"/>
</dbReference>
<organism evidence="2 3">
    <name type="scientific">Saccharothrix lopnurensis</name>
    <dbReference type="NCBI Taxonomy" id="1670621"/>
    <lineage>
        <taxon>Bacteria</taxon>
        <taxon>Bacillati</taxon>
        <taxon>Actinomycetota</taxon>
        <taxon>Actinomycetes</taxon>
        <taxon>Pseudonocardiales</taxon>
        <taxon>Pseudonocardiaceae</taxon>
        <taxon>Saccharothrix</taxon>
    </lineage>
</organism>
<protein>
    <submittedName>
        <fullName evidence="2">NAD(P)/FAD-dependent oxidoreductase</fullName>
        <ecNumber evidence="2">1.-.-.-</ecNumber>
    </submittedName>
</protein>
<dbReference type="Pfam" id="PF01593">
    <property type="entry name" value="Amino_oxidase"/>
    <property type="match status" value="1"/>
</dbReference>